<gene>
    <name evidence="1" type="ORF">KQI20_13755</name>
</gene>
<evidence type="ECO:0000313" key="1">
    <source>
        <dbReference type="EMBL" id="MBU5337494.1"/>
    </source>
</evidence>
<name>A0ABS6E061_9FIRM</name>
<sequence length="80" mass="9214">MIAYTSKALDFGAQDFKTFQKLHKELNKLEDTFTSSITDLYTQLEKNGALYHVSITKDNDKGYTYINDIQELKEGDIICQ</sequence>
<keyword evidence="2" id="KW-1185">Reference proteome</keyword>
<comment type="caution">
    <text evidence="1">The sequence shown here is derived from an EMBL/GenBank/DDBJ whole genome shotgun (WGS) entry which is preliminary data.</text>
</comment>
<organism evidence="1 2">
    <name type="scientific">Intestinibacter bartlettii</name>
    <dbReference type="NCBI Taxonomy" id="261299"/>
    <lineage>
        <taxon>Bacteria</taxon>
        <taxon>Bacillati</taxon>
        <taxon>Bacillota</taxon>
        <taxon>Clostridia</taxon>
        <taxon>Peptostreptococcales</taxon>
        <taxon>Peptostreptococcaceae</taxon>
        <taxon>Intestinibacter</taxon>
    </lineage>
</organism>
<reference evidence="1 2" key="1">
    <citation type="submission" date="2021-06" db="EMBL/GenBank/DDBJ databases">
        <authorList>
            <person name="Sun Q."/>
            <person name="Li D."/>
        </authorList>
    </citation>
    <scope>NUCLEOTIDE SEQUENCE [LARGE SCALE GENOMIC DNA]</scope>
    <source>
        <strain evidence="1 2">N19</strain>
    </source>
</reference>
<evidence type="ECO:0000313" key="2">
    <source>
        <dbReference type="Proteomes" id="UP001196301"/>
    </source>
</evidence>
<proteinExistence type="predicted"/>
<accession>A0ABS6E061</accession>
<dbReference type="RefSeq" id="WP_216572222.1">
    <property type="nucleotide sequence ID" value="NZ_JAHLOQ010000065.1"/>
</dbReference>
<protein>
    <submittedName>
        <fullName evidence="1">Uncharacterized protein</fullName>
    </submittedName>
</protein>
<dbReference type="EMBL" id="JAHLOQ010000065">
    <property type="protein sequence ID" value="MBU5337494.1"/>
    <property type="molecule type" value="Genomic_DNA"/>
</dbReference>
<dbReference type="Proteomes" id="UP001196301">
    <property type="component" value="Unassembled WGS sequence"/>
</dbReference>